<gene>
    <name evidence="3" type="ORF">SAMN05428998_12088</name>
</gene>
<dbReference type="Proteomes" id="UP000192917">
    <property type="component" value="Unassembled WGS sequence"/>
</dbReference>
<keyword evidence="2" id="KW-1133">Transmembrane helix</keyword>
<sequence>MPVDATRESDPRPPRTGDDLVAGARARNRTMALGVVAVVVTVFASAVLIGLWSHLLR</sequence>
<evidence type="ECO:0000256" key="1">
    <source>
        <dbReference type="SAM" id="MobiDB-lite"/>
    </source>
</evidence>
<evidence type="ECO:0000256" key="2">
    <source>
        <dbReference type="SAM" id="Phobius"/>
    </source>
</evidence>
<dbReference type="AlphaFoldDB" id="A0A1Y6CBN7"/>
<dbReference type="RefSeq" id="WP_159460280.1">
    <property type="nucleotide sequence ID" value="NZ_FWZX01000020.1"/>
</dbReference>
<feature type="transmembrane region" description="Helical" evidence="2">
    <location>
        <begin position="32"/>
        <end position="52"/>
    </location>
</feature>
<evidence type="ECO:0000313" key="4">
    <source>
        <dbReference type="Proteomes" id="UP000192917"/>
    </source>
</evidence>
<feature type="region of interest" description="Disordered" evidence="1">
    <location>
        <begin position="1"/>
        <end position="20"/>
    </location>
</feature>
<evidence type="ECO:0000313" key="3">
    <source>
        <dbReference type="EMBL" id="SMF55657.1"/>
    </source>
</evidence>
<feature type="compositionally biased region" description="Basic and acidic residues" evidence="1">
    <location>
        <begin position="1"/>
        <end position="18"/>
    </location>
</feature>
<dbReference type="EMBL" id="FWZX01000020">
    <property type="protein sequence ID" value="SMF55657.1"/>
    <property type="molecule type" value="Genomic_DNA"/>
</dbReference>
<protein>
    <submittedName>
        <fullName evidence="3">Uncharacterized protein</fullName>
    </submittedName>
</protein>
<organism evidence="3 4">
    <name type="scientific">Tistlia consotensis USBA 355</name>
    <dbReference type="NCBI Taxonomy" id="560819"/>
    <lineage>
        <taxon>Bacteria</taxon>
        <taxon>Pseudomonadati</taxon>
        <taxon>Pseudomonadota</taxon>
        <taxon>Alphaproteobacteria</taxon>
        <taxon>Rhodospirillales</taxon>
        <taxon>Rhodovibrionaceae</taxon>
        <taxon>Tistlia</taxon>
    </lineage>
</organism>
<keyword evidence="2" id="KW-0472">Membrane</keyword>
<name>A0A1Y6CBN7_9PROT</name>
<proteinExistence type="predicted"/>
<reference evidence="3 4" key="1">
    <citation type="submission" date="2017-04" db="EMBL/GenBank/DDBJ databases">
        <authorList>
            <person name="Afonso C.L."/>
            <person name="Miller P.J."/>
            <person name="Scott M.A."/>
            <person name="Spackman E."/>
            <person name="Goraichik I."/>
            <person name="Dimitrov K.M."/>
            <person name="Suarez D.L."/>
            <person name="Swayne D.E."/>
        </authorList>
    </citation>
    <scope>NUCLEOTIDE SEQUENCE [LARGE SCALE GENOMIC DNA]</scope>
    <source>
        <strain evidence="3 4">USBA 355</strain>
    </source>
</reference>
<keyword evidence="4" id="KW-1185">Reference proteome</keyword>
<accession>A0A1Y6CBN7</accession>
<keyword evidence="2" id="KW-0812">Transmembrane</keyword>
<dbReference type="STRING" id="560819.SAMN05428998_12088"/>